<keyword evidence="4" id="KW-1185">Reference proteome</keyword>
<dbReference type="GO" id="GO:0003824">
    <property type="term" value="F:catalytic activity"/>
    <property type="evidence" value="ECO:0007669"/>
    <property type="project" value="InterPro"/>
</dbReference>
<dbReference type="GO" id="GO:0006506">
    <property type="term" value="P:GPI anchor biosynthetic process"/>
    <property type="evidence" value="ECO:0007669"/>
    <property type="project" value="TreeGrafter"/>
</dbReference>
<keyword evidence="1" id="KW-1133">Transmembrane helix</keyword>
<feature type="transmembrane region" description="Helical" evidence="1">
    <location>
        <begin position="12"/>
        <end position="32"/>
    </location>
</feature>
<dbReference type="InterPro" id="IPR051916">
    <property type="entry name" value="GPI-anchor_lipid_remodeler"/>
</dbReference>
<dbReference type="EMBL" id="CP046566">
    <property type="protein sequence ID" value="QGW29893.1"/>
    <property type="molecule type" value="Genomic_DNA"/>
</dbReference>
<keyword evidence="1" id="KW-0812">Transmembrane</keyword>
<accession>A0A6I6GDK3</accession>
<reference evidence="3 4" key="1">
    <citation type="submission" date="2019-11" db="EMBL/GenBank/DDBJ databases">
        <authorList>
            <person name="Im W.T."/>
        </authorList>
    </citation>
    <scope>NUCLEOTIDE SEQUENCE [LARGE SCALE GENOMIC DNA]</scope>
    <source>
        <strain evidence="3 4">SB-02</strain>
    </source>
</reference>
<dbReference type="RefSeq" id="WP_157480553.1">
    <property type="nucleotide sequence ID" value="NZ_CP046566.1"/>
</dbReference>
<sequence>MQQHPTQNSPWFIRLLAWPALLLYTVSLLLYSKPPANWWPMGIIGIGWPYLWFAFAALLLLLYRYRFAYRKFWLYSWCMGIIVMSNMWAVHPFAKKWTPQKAAGSLRIMQWNCEQLSGIDTFYHPLLPGRKEAEAFIRNANPDIIVMQDFQDYKSDALHSNIAFFRDTLGYAFMHFAPYFKDVKPWGEVEEGVVIFSKQPFLRSGKVQYPQREYAPYIAWADVLYNNKPVRIATTHFISMHLNLGVMPADTFGFILQQDTSVLVTGSKLKKLRYYQAYHTTQAQTLRAFVDTCTVPVVLGADLNSVPTSYVYRKVKGPLQDAFLETGFGWGKTYRKSNLPNLRIDYLLHHPQLQVLQMHSPTLRISDHKPLLADFRWL</sequence>
<dbReference type="KEGG" id="fls:GLV81_18790"/>
<evidence type="ECO:0000313" key="4">
    <source>
        <dbReference type="Proteomes" id="UP000426027"/>
    </source>
</evidence>
<evidence type="ECO:0000313" key="3">
    <source>
        <dbReference type="EMBL" id="QGW29893.1"/>
    </source>
</evidence>
<feature type="domain" description="Endonuclease/exonuclease/phosphatase" evidence="2">
    <location>
        <begin position="109"/>
        <end position="368"/>
    </location>
</feature>
<name>A0A6I6GDK3_9BACT</name>
<keyword evidence="1" id="KW-0472">Membrane</keyword>
<feature type="transmembrane region" description="Helical" evidence="1">
    <location>
        <begin position="38"/>
        <end position="63"/>
    </location>
</feature>
<dbReference type="Proteomes" id="UP000426027">
    <property type="component" value="Chromosome"/>
</dbReference>
<dbReference type="Gene3D" id="3.60.10.10">
    <property type="entry name" value="Endonuclease/exonuclease/phosphatase"/>
    <property type="match status" value="1"/>
</dbReference>
<dbReference type="PANTHER" id="PTHR14859">
    <property type="entry name" value="CALCOFLUOR WHITE HYPERSENSITIVE PROTEIN PRECURSOR"/>
    <property type="match status" value="1"/>
</dbReference>
<evidence type="ECO:0000256" key="1">
    <source>
        <dbReference type="SAM" id="Phobius"/>
    </source>
</evidence>
<dbReference type="GO" id="GO:0016020">
    <property type="term" value="C:membrane"/>
    <property type="evidence" value="ECO:0007669"/>
    <property type="project" value="GOC"/>
</dbReference>
<dbReference type="InterPro" id="IPR005135">
    <property type="entry name" value="Endo/exonuclease/phosphatase"/>
</dbReference>
<dbReference type="SUPFAM" id="SSF56219">
    <property type="entry name" value="DNase I-like"/>
    <property type="match status" value="1"/>
</dbReference>
<feature type="transmembrane region" description="Helical" evidence="1">
    <location>
        <begin position="72"/>
        <end position="90"/>
    </location>
</feature>
<evidence type="ECO:0000259" key="2">
    <source>
        <dbReference type="Pfam" id="PF03372"/>
    </source>
</evidence>
<dbReference type="AlphaFoldDB" id="A0A6I6GDK3"/>
<dbReference type="InterPro" id="IPR036691">
    <property type="entry name" value="Endo/exonu/phosph_ase_sf"/>
</dbReference>
<proteinExistence type="predicted"/>
<protein>
    <recommendedName>
        <fullName evidence="2">Endonuclease/exonuclease/phosphatase domain-containing protein</fullName>
    </recommendedName>
</protein>
<gene>
    <name evidence="3" type="ORF">GLV81_18790</name>
</gene>
<organism evidence="3 4">
    <name type="scientific">Phnomibacter ginsenosidimutans</name>
    <dbReference type="NCBI Taxonomy" id="2676868"/>
    <lineage>
        <taxon>Bacteria</taxon>
        <taxon>Pseudomonadati</taxon>
        <taxon>Bacteroidota</taxon>
        <taxon>Chitinophagia</taxon>
        <taxon>Chitinophagales</taxon>
        <taxon>Chitinophagaceae</taxon>
        <taxon>Phnomibacter</taxon>
    </lineage>
</organism>
<dbReference type="Pfam" id="PF03372">
    <property type="entry name" value="Exo_endo_phos"/>
    <property type="match status" value="1"/>
</dbReference>
<dbReference type="PANTHER" id="PTHR14859:SF1">
    <property type="entry name" value="PGAP2-INTERACTING PROTEIN"/>
    <property type="match status" value="1"/>
</dbReference>